<dbReference type="Proteomes" id="UP000076078">
    <property type="component" value="Unassembled WGS sequence"/>
</dbReference>
<dbReference type="GO" id="GO:0032008">
    <property type="term" value="P:positive regulation of TOR signaling"/>
    <property type="evidence" value="ECO:0007669"/>
    <property type="project" value="InterPro"/>
</dbReference>
<reference evidence="5 6" key="1">
    <citation type="submission" date="2015-12" db="EMBL/GenBank/DDBJ databases">
        <title>Dictyostelia acquired genes for synthesis and detection of signals that induce cell-type specialization by lateral gene transfer from prokaryotes.</title>
        <authorList>
            <person name="Gloeckner G."/>
            <person name="Schaap P."/>
        </authorList>
    </citation>
    <scope>NUCLEOTIDE SEQUENCE [LARGE SCALE GENOMIC DNA]</scope>
    <source>
        <strain evidence="5 6">TK</strain>
    </source>
</reference>
<dbReference type="FunCoup" id="A0A151ZKE7">
    <property type="interactions" value="2"/>
</dbReference>
<comment type="subcellular location">
    <subcellularLocation>
        <location evidence="1">Lysosome</location>
    </subcellularLocation>
</comment>
<comment type="caution">
    <text evidence="5">The sequence shown here is derived from an EMBL/GenBank/DDBJ whole genome shotgun (WGS) entry which is preliminary data.</text>
</comment>
<organism evidence="5 6">
    <name type="scientific">Tieghemostelium lacteum</name>
    <name type="common">Slime mold</name>
    <name type="synonym">Dictyostelium lacteum</name>
    <dbReference type="NCBI Taxonomy" id="361077"/>
    <lineage>
        <taxon>Eukaryota</taxon>
        <taxon>Amoebozoa</taxon>
        <taxon>Evosea</taxon>
        <taxon>Eumycetozoa</taxon>
        <taxon>Dictyostelia</taxon>
        <taxon>Dictyosteliales</taxon>
        <taxon>Raperosteliaceae</taxon>
        <taxon>Tieghemostelium</taxon>
    </lineage>
</organism>
<dbReference type="GO" id="GO:0071986">
    <property type="term" value="C:Ragulator complex"/>
    <property type="evidence" value="ECO:0007669"/>
    <property type="project" value="InterPro"/>
</dbReference>
<evidence type="ECO:0000256" key="2">
    <source>
        <dbReference type="ARBA" id="ARBA00010627"/>
    </source>
</evidence>
<evidence type="ECO:0000256" key="4">
    <source>
        <dbReference type="ARBA" id="ARBA00032690"/>
    </source>
</evidence>
<dbReference type="GO" id="GO:0005764">
    <property type="term" value="C:lysosome"/>
    <property type="evidence" value="ECO:0007669"/>
    <property type="project" value="UniProtKB-SubCell"/>
</dbReference>
<accession>A0A151ZKE7</accession>
<dbReference type="GO" id="GO:0071230">
    <property type="term" value="P:cellular response to amino acid stimulus"/>
    <property type="evidence" value="ECO:0007669"/>
    <property type="project" value="InterPro"/>
</dbReference>
<evidence type="ECO:0000313" key="5">
    <source>
        <dbReference type="EMBL" id="KYQ94472.1"/>
    </source>
</evidence>
<dbReference type="GO" id="GO:0005085">
    <property type="term" value="F:guanyl-nucleotide exchange factor activity"/>
    <property type="evidence" value="ECO:0007669"/>
    <property type="project" value="TreeGrafter"/>
</dbReference>
<dbReference type="PANTHER" id="PTHR33967">
    <property type="entry name" value="RAGULATOR COMPLEX PROTEIN LAMTOR4"/>
    <property type="match status" value="1"/>
</dbReference>
<dbReference type="OrthoDB" id="275011at2759"/>
<dbReference type="AlphaFoldDB" id="A0A151ZKE7"/>
<dbReference type="EMBL" id="LODT01000022">
    <property type="protein sequence ID" value="KYQ94472.1"/>
    <property type="molecule type" value="Genomic_DNA"/>
</dbReference>
<proteinExistence type="inferred from homology"/>
<evidence type="ECO:0000256" key="1">
    <source>
        <dbReference type="ARBA" id="ARBA00004371"/>
    </source>
</evidence>
<keyword evidence="3" id="KW-0458">Lysosome</keyword>
<gene>
    <name evidence="5" type="ORF">DLAC_04771</name>
</gene>
<dbReference type="InterPro" id="IPR034601">
    <property type="entry name" value="LAMTOR4"/>
</dbReference>
<evidence type="ECO:0000313" key="6">
    <source>
        <dbReference type="Proteomes" id="UP000076078"/>
    </source>
</evidence>
<sequence length="84" mass="9454">MSEQDILKDFKGSMTIDQEGQILSQAGTLSKESAEFAKVILSMLNDVNFITTTTKQDFKRLSLIYSDKTYIITIANNKIFVVVN</sequence>
<dbReference type="OMA" id="KRMTITF"/>
<comment type="similarity">
    <text evidence="2">Belongs to the LAMTOR4 family.</text>
</comment>
<protein>
    <recommendedName>
        <fullName evidence="4">Late endosomal/lysosomal adaptor and MAPK and MTOR activator 4</fullName>
    </recommendedName>
</protein>
<evidence type="ECO:0000256" key="3">
    <source>
        <dbReference type="ARBA" id="ARBA00023228"/>
    </source>
</evidence>
<keyword evidence="6" id="KW-1185">Reference proteome</keyword>
<dbReference type="PANTHER" id="PTHR33967:SF1">
    <property type="entry name" value="RAGULATOR COMPLEX PROTEIN LAMTOR4"/>
    <property type="match status" value="1"/>
</dbReference>
<dbReference type="InParanoid" id="A0A151ZKE7"/>
<name>A0A151ZKE7_TIELA</name>